<dbReference type="AlphaFoldDB" id="A0AAQ3SU03"/>
<accession>A0AAQ3SU03</accession>
<feature type="region of interest" description="Disordered" evidence="1">
    <location>
        <begin position="1"/>
        <end position="20"/>
    </location>
</feature>
<sequence length="94" mass="10030">MPVRGCLDSREGTPQPGRTSMWIRRCRRGPTVPRLPGRFAAASWVAGKERRRLEAPLPCLGAGDGLQPLVAGVGHHLLPSAAASRRALERAVAA</sequence>
<reference evidence="2 3" key="1">
    <citation type="submission" date="2024-02" db="EMBL/GenBank/DDBJ databases">
        <title>High-quality chromosome-scale genome assembly of Pensacola bahiagrass (Paspalum notatum Flugge var. saurae).</title>
        <authorList>
            <person name="Vega J.M."/>
            <person name="Podio M."/>
            <person name="Orjuela J."/>
            <person name="Siena L.A."/>
            <person name="Pessino S.C."/>
            <person name="Combes M.C."/>
            <person name="Mariac C."/>
            <person name="Albertini E."/>
            <person name="Pupilli F."/>
            <person name="Ortiz J.P.A."/>
            <person name="Leblanc O."/>
        </authorList>
    </citation>
    <scope>NUCLEOTIDE SEQUENCE [LARGE SCALE GENOMIC DNA]</scope>
    <source>
        <strain evidence="2">R1</strain>
        <tissue evidence="2">Leaf</tissue>
    </source>
</reference>
<gene>
    <name evidence="2" type="ORF">U9M48_010746</name>
</gene>
<protein>
    <submittedName>
        <fullName evidence="2">Uncharacterized protein</fullName>
    </submittedName>
</protein>
<evidence type="ECO:0000256" key="1">
    <source>
        <dbReference type="SAM" id="MobiDB-lite"/>
    </source>
</evidence>
<proteinExistence type="predicted"/>
<evidence type="ECO:0000313" key="3">
    <source>
        <dbReference type="Proteomes" id="UP001341281"/>
    </source>
</evidence>
<organism evidence="2 3">
    <name type="scientific">Paspalum notatum var. saurae</name>
    <dbReference type="NCBI Taxonomy" id="547442"/>
    <lineage>
        <taxon>Eukaryota</taxon>
        <taxon>Viridiplantae</taxon>
        <taxon>Streptophyta</taxon>
        <taxon>Embryophyta</taxon>
        <taxon>Tracheophyta</taxon>
        <taxon>Spermatophyta</taxon>
        <taxon>Magnoliopsida</taxon>
        <taxon>Liliopsida</taxon>
        <taxon>Poales</taxon>
        <taxon>Poaceae</taxon>
        <taxon>PACMAD clade</taxon>
        <taxon>Panicoideae</taxon>
        <taxon>Andropogonodae</taxon>
        <taxon>Paspaleae</taxon>
        <taxon>Paspalinae</taxon>
        <taxon>Paspalum</taxon>
    </lineage>
</organism>
<evidence type="ECO:0000313" key="2">
    <source>
        <dbReference type="EMBL" id="WVZ60765.1"/>
    </source>
</evidence>
<dbReference type="EMBL" id="CP144746">
    <property type="protein sequence ID" value="WVZ60765.1"/>
    <property type="molecule type" value="Genomic_DNA"/>
</dbReference>
<keyword evidence="3" id="KW-1185">Reference proteome</keyword>
<dbReference type="Proteomes" id="UP001341281">
    <property type="component" value="Chromosome 02"/>
</dbReference>
<name>A0AAQ3SU03_PASNO</name>